<dbReference type="InterPro" id="IPR010680">
    <property type="entry name" value="TraH_2"/>
</dbReference>
<feature type="region of interest" description="Disordered" evidence="1">
    <location>
        <begin position="151"/>
        <end position="199"/>
    </location>
</feature>
<comment type="caution">
    <text evidence="2">The sequence shown here is derived from an EMBL/GenBank/DDBJ whole genome shotgun (WGS) entry which is preliminary data.</text>
</comment>
<accession>A0ABT4KQ42</accession>
<name>A0ABT4KQ42_9HYPH</name>
<evidence type="ECO:0000256" key="1">
    <source>
        <dbReference type="SAM" id="MobiDB-lite"/>
    </source>
</evidence>
<proteinExistence type="predicted"/>
<evidence type="ECO:0000313" key="2">
    <source>
        <dbReference type="EMBL" id="MCZ4093406.1"/>
    </source>
</evidence>
<evidence type="ECO:0000313" key="3">
    <source>
        <dbReference type="Proteomes" id="UP001079430"/>
    </source>
</evidence>
<protein>
    <submittedName>
        <fullName evidence="2">TraH family protein</fullName>
    </submittedName>
</protein>
<dbReference type="EMBL" id="JAPVOI010000005">
    <property type="protein sequence ID" value="MCZ4093406.1"/>
    <property type="molecule type" value="Genomic_DNA"/>
</dbReference>
<dbReference type="Pfam" id="PF06871">
    <property type="entry name" value="TraH_2"/>
    <property type="match status" value="1"/>
</dbReference>
<gene>
    <name evidence="2" type="ORF">O3W52_26570</name>
</gene>
<keyword evidence="3" id="KW-1185">Reference proteome</keyword>
<reference evidence="2" key="1">
    <citation type="submission" date="2022-10" db="EMBL/GenBank/DDBJ databases">
        <title>Whole genome sequencing of three plant growth promoting bacteria isolated from Vachellia tortilis subsp. raddiana in Morocco.</title>
        <authorList>
            <person name="Hnini M."/>
            <person name="Zouagui R."/>
            <person name="Zouagui H."/>
            <person name="Chemao Elfihri M.-W."/>
            <person name="Ibrahimi A."/>
            <person name="Sbabou L."/>
            <person name="Aurag J."/>
        </authorList>
    </citation>
    <scope>NUCLEOTIDE SEQUENCE</scope>
    <source>
        <strain evidence="2">LMR678</strain>
    </source>
</reference>
<dbReference type="Proteomes" id="UP001079430">
    <property type="component" value="Unassembled WGS sequence"/>
</dbReference>
<organism evidence="2 3">
    <name type="scientific">Sinorhizobium psoraleae</name>
    <dbReference type="NCBI Taxonomy" id="520838"/>
    <lineage>
        <taxon>Bacteria</taxon>
        <taxon>Pseudomonadati</taxon>
        <taxon>Pseudomonadota</taxon>
        <taxon>Alphaproteobacteria</taxon>
        <taxon>Hyphomicrobiales</taxon>
        <taxon>Rhizobiaceae</taxon>
        <taxon>Sinorhizobium/Ensifer group</taxon>
        <taxon>Sinorhizobium</taxon>
    </lineage>
</organism>
<sequence>MLDAALIKECADPSLRPAIVEQFVAAAGSTNPLAVTVKSGAWLILVPMATTAEEAMAIVRQYADNAVVRVGLTQFPAGVGVKDAAELQPDLVDACVNLRKGTSMFAKVLRIVAKWYGNPQSEHVFPQMFEDAVYAWRTGEFEGAGVFQAEDPGGTVEIFGATPSSLEEDTGRDSDPKASQPRRPRGTRCRSGGDADRPV</sequence>
<dbReference type="RefSeq" id="WP_269285169.1">
    <property type="nucleotide sequence ID" value="NZ_JAPVOI010000005.1"/>
</dbReference>
<dbReference type="NCBIfam" id="NF010417">
    <property type="entry name" value="PRK13843.1"/>
    <property type="match status" value="1"/>
</dbReference>